<evidence type="ECO:0000313" key="2">
    <source>
        <dbReference type="Proteomes" id="UP000242972"/>
    </source>
</evidence>
<dbReference type="EMBL" id="PXYW01000002">
    <property type="protein sequence ID" value="PSR35364.1"/>
    <property type="molecule type" value="Genomic_DNA"/>
</dbReference>
<name>A0A2T2XLI9_9FIRM</name>
<sequence>MRWNETWRSLGPQMLEEMNRLALGEAIGWLEDWKRRALPYPELVRLLWRFATIPRESETEAYLVQIVDIGLLTQNLLHHPSDTGWGIAQDLLLRLLARRPKFLEVAEASDERVGLEQAWHLRRPDLAEWETHLVIAREGLSGLMEHLVKQTLQRDVGTVLPSLWRVSGDLASYWAGEDRWALMRLVSRWQALAANQSEAIGLAGWTVEEGDMTRPLDFYRYFQGTLEEHLPNNPHPNLDQTFYQVYRDGQVQKLLQLFARVSQSLKTQDLRWLIGQLMVDALSGADRSAWDFLSRQGLGVMDMLMLSRAHRSQVEERHLVWSAWGWGLAALLAAGYRGHQSPTGVSATSGQVPVEDLWQAIDQGDPERSFHTALLLGDAVGELWPLLQEEVTVVGNPISIRLMAMATSARMVAPPMATHRVLPAVARFMARTRRTDWVGGGERSQSLKRPT</sequence>
<protein>
    <submittedName>
        <fullName evidence="1">Uncharacterized protein</fullName>
    </submittedName>
</protein>
<reference evidence="1 2" key="1">
    <citation type="journal article" date="2014" name="BMC Genomics">
        <title>Comparison of environmental and isolate Sulfobacillus genomes reveals diverse carbon, sulfur, nitrogen, and hydrogen metabolisms.</title>
        <authorList>
            <person name="Justice N.B."/>
            <person name="Norman A."/>
            <person name="Brown C.T."/>
            <person name="Singh A."/>
            <person name="Thomas B.C."/>
            <person name="Banfield J.F."/>
        </authorList>
    </citation>
    <scope>NUCLEOTIDE SEQUENCE [LARGE SCALE GENOMIC DNA]</scope>
    <source>
        <strain evidence="1">AMDSBA4</strain>
    </source>
</reference>
<proteinExistence type="predicted"/>
<gene>
    <name evidence="1" type="ORF">C7B46_01490</name>
</gene>
<organism evidence="1 2">
    <name type="scientific">Sulfobacillus benefaciens</name>
    <dbReference type="NCBI Taxonomy" id="453960"/>
    <lineage>
        <taxon>Bacteria</taxon>
        <taxon>Bacillati</taxon>
        <taxon>Bacillota</taxon>
        <taxon>Clostridia</taxon>
        <taxon>Eubacteriales</taxon>
        <taxon>Clostridiales Family XVII. Incertae Sedis</taxon>
        <taxon>Sulfobacillus</taxon>
    </lineage>
</organism>
<accession>A0A2T2XLI9</accession>
<dbReference type="Proteomes" id="UP000242972">
    <property type="component" value="Unassembled WGS sequence"/>
</dbReference>
<dbReference type="AlphaFoldDB" id="A0A2T2XLI9"/>
<evidence type="ECO:0000313" key="1">
    <source>
        <dbReference type="EMBL" id="PSR35364.1"/>
    </source>
</evidence>
<comment type="caution">
    <text evidence="1">The sequence shown here is derived from an EMBL/GenBank/DDBJ whole genome shotgun (WGS) entry which is preliminary data.</text>
</comment>